<reference evidence="2" key="1">
    <citation type="submission" date="2021-02" db="EMBL/GenBank/DDBJ databases">
        <authorList>
            <person name="Nowell W R."/>
        </authorList>
    </citation>
    <scope>NUCLEOTIDE SEQUENCE</scope>
</reference>
<gene>
    <name evidence="2" type="ORF">JXQ802_LOCUS8548</name>
    <name evidence="1" type="ORF">PYM288_LOCUS6685</name>
</gene>
<evidence type="ECO:0000313" key="2">
    <source>
        <dbReference type="EMBL" id="CAF0888860.1"/>
    </source>
</evidence>
<accession>A0A813YTI1</accession>
<evidence type="ECO:0000313" key="1">
    <source>
        <dbReference type="EMBL" id="CAF0843477.1"/>
    </source>
</evidence>
<name>A0A813YTI1_9BILA</name>
<dbReference type="EMBL" id="CAJNOH010000076">
    <property type="protein sequence ID" value="CAF0843477.1"/>
    <property type="molecule type" value="Genomic_DNA"/>
</dbReference>
<organism evidence="2 3">
    <name type="scientific">Rotaria sordida</name>
    <dbReference type="NCBI Taxonomy" id="392033"/>
    <lineage>
        <taxon>Eukaryota</taxon>
        <taxon>Metazoa</taxon>
        <taxon>Spiralia</taxon>
        <taxon>Gnathifera</taxon>
        <taxon>Rotifera</taxon>
        <taxon>Eurotatoria</taxon>
        <taxon>Bdelloidea</taxon>
        <taxon>Philodinida</taxon>
        <taxon>Philodinidae</taxon>
        <taxon>Rotaria</taxon>
    </lineage>
</organism>
<keyword evidence="3" id="KW-1185">Reference proteome</keyword>
<comment type="caution">
    <text evidence="2">The sequence shown here is derived from an EMBL/GenBank/DDBJ whole genome shotgun (WGS) entry which is preliminary data.</text>
</comment>
<dbReference type="Proteomes" id="UP000663870">
    <property type="component" value="Unassembled WGS sequence"/>
</dbReference>
<proteinExistence type="predicted"/>
<evidence type="ECO:0000313" key="3">
    <source>
        <dbReference type="Proteomes" id="UP000663870"/>
    </source>
</evidence>
<protein>
    <submittedName>
        <fullName evidence="2">Uncharacterized protein</fullName>
    </submittedName>
</protein>
<dbReference type="AlphaFoldDB" id="A0A813YTI1"/>
<dbReference type="EMBL" id="CAJNOL010000152">
    <property type="protein sequence ID" value="CAF0888860.1"/>
    <property type="molecule type" value="Genomic_DNA"/>
</dbReference>
<dbReference type="Proteomes" id="UP000663854">
    <property type="component" value="Unassembled WGS sequence"/>
</dbReference>
<sequence length="258" mass="30968">MNANTSLTKSTFLFDDQKRFDAQCEHDRLRNSIQDHTEIPSTADPWKQPPIDFTLKNFHPDRKRITNVSLINDISPNEKQLQISRIYDPVVMKPFAVSYQDTTTTHLTNDDNDFALDTRIKYDKVKRMLNTEQYKNPKLHDYRQYPNIKDLGLSEFYTTYEQDPYRIRFLSNHLNTLWLQEREHERIPIVQKPLPEMYRALTARAKWDSRLILPKLVFPNKYAAYTRYRNPTRTIQSAYWERVEDHFGQHQKKRLDIS</sequence>